<dbReference type="Proteomes" id="UP000001876">
    <property type="component" value="Unassembled WGS sequence"/>
</dbReference>
<proteinExistence type="predicted"/>
<evidence type="ECO:0000313" key="2">
    <source>
        <dbReference type="EMBL" id="EEH54615.1"/>
    </source>
</evidence>
<dbReference type="eggNOG" id="KOG1230">
    <property type="taxonomic scope" value="Eukaryota"/>
</dbReference>
<dbReference type="STRING" id="564608.C1MZJ4"/>
<dbReference type="GeneID" id="9686668"/>
<dbReference type="EMBL" id="GG663743">
    <property type="protein sequence ID" value="EEH54615.1"/>
    <property type="molecule type" value="Genomic_DNA"/>
</dbReference>
<dbReference type="InterPro" id="IPR000048">
    <property type="entry name" value="IQ_motif_EF-hand-BS"/>
</dbReference>
<dbReference type="Gene3D" id="2.120.10.80">
    <property type="entry name" value="Kelch-type beta propeller"/>
    <property type="match status" value="2"/>
</dbReference>
<evidence type="ECO:0000256" key="1">
    <source>
        <dbReference type="SAM" id="MobiDB-lite"/>
    </source>
</evidence>
<reference evidence="2 3" key="1">
    <citation type="journal article" date="2009" name="Science">
        <title>Green evolution and dynamic adaptations revealed by genomes of the marine picoeukaryotes Micromonas.</title>
        <authorList>
            <person name="Worden A.Z."/>
            <person name="Lee J.H."/>
            <person name="Mock T."/>
            <person name="Rouze P."/>
            <person name="Simmons M.P."/>
            <person name="Aerts A.L."/>
            <person name="Allen A.E."/>
            <person name="Cuvelier M.L."/>
            <person name="Derelle E."/>
            <person name="Everett M.V."/>
            <person name="Foulon E."/>
            <person name="Grimwood J."/>
            <person name="Gundlach H."/>
            <person name="Henrissat B."/>
            <person name="Napoli C."/>
            <person name="McDonald S.M."/>
            <person name="Parker M.S."/>
            <person name="Rombauts S."/>
            <person name="Salamov A."/>
            <person name="Von Dassow P."/>
            <person name="Badger J.H."/>
            <person name="Coutinho P.M."/>
            <person name="Demir E."/>
            <person name="Dubchak I."/>
            <person name="Gentemann C."/>
            <person name="Eikrem W."/>
            <person name="Gready J.E."/>
            <person name="John U."/>
            <person name="Lanier W."/>
            <person name="Lindquist E.A."/>
            <person name="Lucas S."/>
            <person name="Mayer K.F."/>
            <person name="Moreau H."/>
            <person name="Not F."/>
            <person name="Otillar R."/>
            <person name="Panaud O."/>
            <person name="Pangilinan J."/>
            <person name="Paulsen I."/>
            <person name="Piegu B."/>
            <person name="Poliakov A."/>
            <person name="Robbens S."/>
            <person name="Schmutz J."/>
            <person name="Toulza E."/>
            <person name="Wyss T."/>
            <person name="Zelensky A."/>
            <person name="Zhou K."/>
            <person name="Armbrust E.V."/>
            <person name="Bhattacharya D."/>
            <person name="Goodenough U.W."/>
            <person name="Van de Peer Y."/>
            <person name="Grigoriev I.V."/>
        </authorList>
    </citation>
    <scope>NUCLEOTIDE SEQUENCE [LARGE SCALE GENOMIC DNA]</scope>
    <source>
        <strain evidence="2 3">CCMP1545</strain>
    </source>
</reference>
<dbReference type="PROSITE" id="PS50096">
    <property type="entry name" value="IQ"/>
    <property type="match status" value="1"/>
</dbReference>
<protein>
    <submittedName>
        <fullName evidence="2">Predicted protein</fullName>
    </submittedName>
</protein>
<feature type="compositionally biased region" description="Acidic residues" evidence="1">
    <location>
        <begin position="535"/>
        <end position="554"/>
    </location>
</feature>
<sequence>MGSGRDKRKKAAKRSGGDASGGTSGSSKTDRKTDKNAAKLERRMDRAGKEDDIDALLANIKLLDAKTTAVHITENAPKPSARCNCSFTATLAQKPAEIVMYGGEVVDSGGKTRVFSDLYRYDVEKNRFARVVAPNAPPPRSAHQAVAHGGYVYVHGGEFTSPNQEKFYHYRDLWRFELETNAWESLPSKTGPSARSGHRMIVHPNGKSLLMFGGFYDTGNEIRYYNDVWELALESKTWHLRCGGGGGGAAALEGPSPRSAAHVSAHGDRMFVYGGYCKHAGDGDGDDGDVEKGQTYSDLWSLSLKTWKWTREKKQGLAPGPRAGATSAVHHAKKRSVLFGGVVDHEIRKGEVIVSEFFSDSYAMSVESGRWYPVTLYADKDDKKGETPSAGPSTGKEEAEKVARGESVNANFNVRDNQARAAIKIQAHYRGYAVRKAYKLYRVGGQVSELLYSPGSGEAAPKTAPRPRGRMNAAVACRGNTMYLFGGAVEIGDAEVALDDVWALELTQRPKWRQISGLSEDVAAAVVGDGHVSSDDDEEDGDGDGDGDGDDGRE</sequence>
<gene>
    <name evidence="2" type="ORF">MICPUCDRAFT_60752</name>
</gene>
<dbReference type="Pfam" id="PF24681">
    <property type="entry name" value="Kelch_KLHDC2_KLHL20_DRC7"/>
    <property type="match status" value="1"/>
</dbReference>
<dbReference type="SUPFAM" id="SSF117281">
    <property type="entry name" value="Kelch motif"/>
    <property type="match status" value="2"/>
</dbReference>
<dbReference type="OrthoDB" id="4447at2759"/>
<name>C1MZJ4_MICPC</name>
<feature type="region of interest" description="Disordered" evidence="1">
    <location>
        <begin position="381"/>
        <end position="402"/>
    </location>
</feature>
<feature type="region of interest" description="Disordered" evidence="1">
    <location>
        <begin position="527"/>
        <end position="554"/>
    </location>
</feature>
<feature type="region of interest" description="Disordered" evidence="1">
    <location>
        <begin position="1"/>
        <end position="45"/>
    </location>
</feature>
<dbReference type="OMA" id="LPRCSHQ"/>
<dbReference type="InterPro" id="IPR015915">
    <property type="entry name" value="Kelch-typ_b-propeller"/>
</dbReference>
<dbReference type="InterPro" id="IPR052588">
    <property type="entry name" value="Kelch_domain_protein"/>
</dbReference>
<feature type="compositionally biased region" description="Basic and acidic residues" evidence="1">
    <location>
        <begin position="28"/>
        <end position="45"/>
    </location>
</feature>
<dbReference type="KEGG" id="mpp:MICPUCDRAFT_60752"/>
<organism evidence="3">
    <name type="scientific">Micromonas pusilla (strain CCMP1545)</name>
    <name type="common">Picoplanktonic green alga</name>
    <dbReference type="NCBI Taxonomy" id="564608"/>
    <lineage>
        <taxon>Eukaryota</taxon>
        <taxon>Viridiplantae</taxon>
        <taxon>Chlorophyta</taxon>
        <taxon>Mamiellophyceae</taxon>
        <taxon>Mamiellales</taxon>
        <taxon>Mamiellaceae</taxon>
        <taxon>Micromonas</taxon>
    </lineage>
</organism>
<feature type="compositionally biased region" description="Basic residues" evidence="1">
    <location>
        <begin position="1"/>
        <end position="13"/>
    </location>
</feature>
<keyword evidence="3" id="KW-1185">Reference proteome</keyword>
<evidence type="ECO:0000313" key="3">
    <source>
        <dbReference type="Proteomes" id="UP000001876"/>
    </source>
</evidence>
<dbReference type="CDD" id="cd23767">
    <property type="entry name" value="IQCD"/>
    <property type="match status" value="1"/>
</dbReference>
<dbReference type="SMART" id="SM00015">
    <property type="entry name" value="IQ"/>
    <property type="match status" value="1"/>
</dbReference>
<dbReference type="PANTHER" id="PTHR46063">
    <property type="entry name" value="KELCH DOMAIN-CONTAINING PROTEIN"/>
    <property type="match status" value="1"/>
</dbReference>
<dbReference type="RefSeq" id="XP_003060965.1">
    <property type="nucleotide sequence ID" value="XM_003060919.1"/>
</dbReference>
<dbReference type="PANTHER" id="PTHR46063:SF1">
    <property type="entry name" value="KELCH DOMAIN-CONTAINING PROTEIN 4"/>
    <property type="match status" value="1"/>
</dbReference>
<dbReference type="Pfam" id="PF00612">
    <property type="entry name" value="IQ"/>
    <property type="match status" value="1"/>
</dbReference>
<dbReference type="AlphaFoldDB" id="C1MZJ4"/>
<accession>C1MZJ4</accession>